<dbReference type="PANTHER" id="PTHR34467">
    <property type="entry name" value="TRANSMEMBRANE PROTEIN"/>
    <property type="match status" value="1"/>
</dbReference>
<dbReference type="EMBL" id="CAUOFW020002158">
    <property type="protein sequence ID" value="CAK9151587.1"/>
    <property type="molecule type" value="Genomic_DNA"/>
</dbReference>
<evidence type="ECO:0000313" key="4">
    <source>
        <dbReference type="Proteomes" id="UP001642360"/>
    </source>
</evidence>
<feature type="chain" id="PRO_5044849497" evidence="2">
    <location>
        <begin position="22"/>
        <end position="82"/>
    </location>
</feature>
<feature type="signal peptide" evidence="2">
    <location>
        <begin position="1"/>
        <end position="21"/>
    </location>
</feature>
<dbReference type="Proteomes" id="UP001642360">
    <property type="component" value="Unassembled WGS sequence"/>
</dbReference>
<proteinExistence type="predicted"/>
<accession>A0ABC8SAU0</accession>
<sequence>MAVRIVTFLSVFLILLIYSSAGTVKGFDDGVNTISSIHKGGVRLNSRKLLVHESVLDYDDAGANTKHDPRKGKPGGGGGKNH</sequence>
<evidence type="ECO:0000256" key="2">
    <source>
        <dbReference type="SAM" id="SignalP"/>
    </source>
</evidence>
<keyword evidence="4" id="KW-1185">Reference proteome</keyword>
<evidence type="ECO:0000313" key="3">
    <source>
        <dbReference type="EMBL" id="CAK9151587.1"/>
    </source>
</evidence>
<feature type="region of interest" description="Disordered" evidence="1">
    <location>
        <begin position="60"/>
        <end position="82"/>
    </location>
</feature>
<protein>
    <submittedName>
        <fullName evidence="3">Uncharacterized protein</fullName>
    </submittedName>
</protein>
<reference evidence="3 4" key="1">
    <citation type="submission" date="2024-02" db="EMBL/GenBank/DDBJ databases">
        <authorList>
            <person name="Vignale AGUSTIN F."/>
            <person name="Sosa J E."/>
            <person name="Modenutti C."/>
        </authorList>
    </citation>
    <scope>NUCLEOTIDE SEQUENCE [LARGE SCALE GENOMIC DNA]</scope>
</reference>
<gene>
    <name evidence="3" type="ORF">ILEXP_LOCUS19760</name>
</gene>
<dbReference type="PANTHER" id="PTHR34467:SF1">
    <property type="entry name" value="OS05G0542300 PROTEIN"/>
    <property type="match status" value="1"/>
</dbReference>
<dbReference type="AlphaFoldDB" id="A0ABC8SAU0"/>
<organism evidence="3 4">
    <name type="scientific">Ilex paraguariensis</name>
    <name type="common">yerba mate</name>
    <dbReference type="NCBI Taxonomy" id="185542"/>
    <lineage>
        <taxon>Eukaryota</taxon>
        <taxon>Viridiplantae</taxon>
        <taxon>Streptophyta</taxon>
        <taxon>Embryophyta</taxon>
        <taxon>Tracheophyta</taxon>
        <taxon>Spermatophyta</taxon>
        <taxon>Magnoliopsida</taxon>
        <taxon>eudicotyledons</taxon>
        <taxon>Gunneridae</taxon>
        <taxon>Pentapetalae</taxon>
        <taxon>asterids</taxon>
        <taxon>campanulids</taxon>
        <taxon>Aquifoliales</taxon>
        <taxon>Aquifoliaceae</taxon>
        <taxon>Ilex</taxon>
    </lineage>
</organism>
<name>A0ABC8SAU0_9AQUA</name>
<comment type="caution">
    <text evidence="3">The sequence shown here is derived from an EMBL/GenBank/DDBJ whole genome shotgun (WGS) entry which is preliminary data.</text>
</comment>
<evidence type="ECO:0000256" key="1">
    <source>
        <dbReference type="SAM" id="MobiDB-lite"/>
    </source>
</evidence>
<keyword evidence="2" id="KW-0732">Signal</keyword>